<comment type="subcellular location">
    <subcellularLocation>
        <location evidence="2">Cytoplasm</location>
        <location evidence="2">Cytosol</location>
    </subcellularLocation>
</comment>
<name>A0A182JP55_9DIPT</name>
<protein>
    <recommendedName>
        <fullName evidence="6 16">E3 ubiquitin-protein ligase listerin</fullName>
        <ecNumber evidence="5 16">2.3.2.27</ecNumber>
    </recommendedName>
    <alternativeName>
        <fullName evidence="14 16">RING-type E3 ubiquitin transferase listerin</fullName>
    </alternativeName>
</protein>
<evidence type="ECO:0000313" key="19">
    <source>
        <dbReference type="EnsemblMetazoa" id="ACHR000289-PA"/>
    </source>
</evidence>
<evidence type="ECO:0000256" key="12">
    <source>
        <dbReference type="ARBA" id="ARBA00022786"/>
    </source>
</evidence>
<dbReference type="InterPro" id="IPR054477">
    <property type="entry name" value="LTN1_E3_ligase_6th"/>
</dbReference>
<dbReference type="VEuPathDB" id="VectorBase:ACHR000289"/>
<dbReference type="InterPro" id="IPR039795">
    <property type="entry name" value="LTN1/Rkr1"/>
</dbReference>
<accession>A0A182JP55</accession>
<comment type="subunit">
    <text evidence="16">Component of the ribosome quality control complex (RQC).</text>
</comment>
<dbReference type="Pfam" id="PF22958">
    <property type="entry name" value="Ltn1_1st"/>
    <property type="match status" value="1"/>
</dbReference>
<dbReference type="InterPro" id="IPR011989">
    <property type="entry name" value="ARM-like"/>
</dbReference>
<dbReference type="InterPro" id="IPR001841">
    <property type="entry name" value="Znf_RING"/>
</dbReference>
<evidence type="ECO:0000256" key="15">
    <source>
        <dbReference type="PROSITE-ProRule" id="PRU00175"/>
    </source>
</evidence>
<feature type="compositionally biased region" description="Acidic residues" evidence="17">
    <location>
        <begin position="943"/>
        <end position="955"/>
    </location>
</feature>
<organism evidence="19 20">
    <name type="scientific">Anopheles christyi</name>
    <dbReference type="NCBI Taxonomy" id="43041"/>
    <lineage>
        <taxon>Eukaryota</taxon>
        <taxon>Metazoa</taxon>
        <taxon>Ecdysozoa</taxon>
        <taxon>Arthropoda</taxon>
        <taxon>Hexapoda</taxon>
        <taxon>Insecta</taxon>
        <taxon>Pterygota</taxon>
        <taxon>Neoptera</taxon>
        <taxon>Endopterygota</taxon>
        <taxon>Diptera</taxon>
        <taxon>Nematocera</taxon>
        <taxon>Culicoidea</taxon>
        <taxon>Culicidae</taxon>
        <taxon>Anophelinae</taxon>
        <taxon>Anopheles</taxon>
    </lineage>
</organism>
<dbReference type="PANTHER" id="PTHR12389:SF0">
    <property type="entry name" value="E3 UBIQUITIN-PROTEIN LIGASE LISTERIN"/>
    <property type="match status" value="1"/>
</dbReference>
<comment type="function">
    <text evidence="16">E3 ubiquitin-protein ligase. Component of the ribosome quality control complex (RQC), a ribosome-associated complex that mediates ubiquitination and extraction of incompletely synthesized nascent chains for proteasomal degradation.</text>
</comment>
<dbReference type="UniPathway" id="UPA00143"/>
<evidence type="ECO:0000259" key="18">
    <source>
        <dbReference type="PROSITE" id="PS50089"/>
    </source>
</evidence>
<feature type="compositionally biased region" description="Basic and acidic residues" evidence="17">
    <location>
        <begin position="932"/>
        <end position="941"/>
    </location>
</feature>
<evidence type="ECO:0000256" key="4">
    <source>
        <dbReference type="ARBA" id="ARBA00007997"/>
    </source>
</evidence>
<evidence type="ECO:0000256" key="6">
    <source>
        <dbReference type="ARBA" id="ARBA00017157"/>
    </source>
</evidence>
<dbReference type="PANTHER" id="PTHR12389">
    <property type="entry name" value="ZINC FINGER PROTEIN 294"/>
    <property type="match status" value="1"/>
</dbReference>
<dbReference type="Gene3D" id="1.25.10.10">
    <property type="entry name" value="Leucine-rich Repeat Variant"/>
    <property type="match status" value="1"/>
</dbReference>
<dbReference type="GO" id="GO:1990112">
    <property type="term" value="C:RQC complex"/>
    <property type="evidence" value="ECO:0007669"/>
    <property type="project" value="UniProtKB-UniRule"/>
</dbReference>
<dbReference type="GO" id="GO:0043023">
    <property type="term" value="F:ribosomal large subunit binding"/>
    <property type="evidence" value="ECO:0007669"/>
    <property type="project" value="TreeGrafter"/>
</dbReference>
<evidence type="ECO:0000256" key="3">
    <source>
        <dbReference type="ARBA" id="ARBA00004906"/>
    </source>
</evidence>
<dbReference type="GO" id="GO:0061630">
    <property type="term" value="F:ubiquitin protein ligase activity"/>
    <property type="evidence" value="ECO:0007669"/>
    <property type="project" value="UniProtKB-UniRule"/>
</dbReference>
<evidence type="ECO:0000256" key="1">
    <source>
        <dbReference type="ARBA" id="ARBA00000900"/>
    </source>
</evidence>
<sequence>MPVVPGFVQIDPNHSVDELDPNLDDTLQIVLRKMLKKDSTTKTKALLEFTELMNGADLEVVKAVLPFWPRLFVNLSTDAEHRVRETTQQAQAVIVRRAGKKIAPFLKQLAPAWISSQYDTYAPAASAALQSFSNAFPPGKVSEVFVFCESEILEYYTKNLTIHTAITLSNPKSHTPEECENKYQRVLISSLRGYALYLSRIPAENLKKSADKNAEMLKSPKFWTYHKHKTAAIRAAWFEVISALLQHAPFLVEQHQAQITTSVFQFLDETDPTVVTHVWSSIVLIQANLAGWHTHLNFDKAVFPKLWKLLKSGGAGNAACVYPHMLPLVSGFTREVLGEERLAKFYSLFFESMNDGLKAVQSSRADVSAVSQAYYEAFQYVVLQALRDEAMQEEVREEFCLNLLEQHLIGVIAWCITSEAACGKYVFQNMANLLDHWCQHSATHPLYVRLLVTFWERLYGVVKESVDCKDNAASITDSHVDLVQNLRRTSHKRVKFAVENPSDDAVDGGNCPLTTGDHANRFENQLQLLVYRICQLYITKISVERDDGYVLQLEYLVRAFQCRELFVFLAHDSENIKCLFDTFARWLQDVKLQSEYVVELIMILYKYLDAEERLALLNKWIKMANKTVQSWIILRALSHPLCQEPNIKQFLSLPEVSSNIIECAVGVASGNTKDNMILLQKCFFVASNGEILIDAETCTKIIDTVTNPLQDASKQELHDGCISFLAQIMPVICSDARLAALHRTLFCTLFDFSVHNVVSEYLSEDTLWEATTAWQDALSGEDIELDEQLQVRCVSTIDERLCALAVEEHADILVLLEKVAEITAKLIACATESDKYDKPKRCQQINSILKELFEKRTAELQRQSDEMAHLAEYIELIQGQLITKQSKLSTSPTLSNEQFIVNMKNSLTRALSILNVVLKLSCKAKLKQTPVKNDDADKMEVDQPNEDPEDMDVYDNNDDEKEELWILHSWSELIYEKVLSVIYLATVGDTVMYNTEQLESVVECLILAVQEKLTLLLRNIPLDIVQQIKRKLFTMSNEHGMVWAKCLNALLVIDQYADEENGPVLLYEDVSTVANNSEDLVAYVNIVQCLGAKMKPKCLPIGPNLFENYFDMMVKLASARCLIENHFSTNYNELNDRKIIGNCLIVLHELISRQAANKMLLYNCDLAQADENKIFLDMEVANVLTVVLRYFPTELDISKWDFIRIALSSWTLSVSKSFSAYHTHNISLFIAALFRLFNGLMQFFNSERQRSSTELLTNVIEEWDNVFSKDVNLVLLKAFIGIVNALDSQRKSDEYFIESICPYVEAIDFNHVLKANKVDSKTSLDDLITFSLINIRHRNKRVRYAATAMLKSLSIGLVQRDQEQLLKRSESTDRQQEGGEEPNDNWHLLERFRLPLDEYHDLLHEFVADFNYKPADLEATANVAEHEKLAETRSLCLSYLLFWDCILGICAKAPSELRSIYTSWISRNEFVELLLPLLFKLMPPEILRNPDSCAVYGQAMFASLEWNQIKNASTKLERYACHLYAQTLRHLPVILRRWFNGLNHRYSAIVSKITSSSVSGLLCQEEFQALLDRKDRQDNMQIKLHPALRQVMAVYSIDEAKIELHVTLPSNFPLGAVTVEGGKQIGGRLQSRQVVMQLSIFLTHQNGSINDGLSLWKRNLDRKFEGVEECYVCYSVIHQDTCQLPKLSCKTCKKKFHGPCLYRWFSTSNKSTCPICRHIF</sequence>
<dbReference type="Pfam" id="PF23009">
    <property type="entry name" value="UBC_like"/>
    <property type="match status" value="1"/>
</dbReference>
<evidence type="ECO:0000256" key="11">
    <source>
        <dbReference type="ARBA" id="ARBA00022771"/>
    </source>
</evidence>
<dbReference type="InterPro" id="IPR016024">
    <property type="entry name" value="ARM-type_fold"/>
</dbReference>
<evidence type="ECO:0000313" key="20">
    <source>
        <dbReference type="Proteomes" id="UP000075881"/>
    </source>
</evidence>
<keyword evidence="7" id="KW-0963">Cytoplasm</keyword>
<evidence type="ECO:0000256" key="7">
    <source>
        <dbReference type="ARBA" id="ARBA00022490"/>
    </source>
</evidence>
<dbReference type="SUPFAM" id="SSF57850">
    <property type="entry name" value="RING/U-box"/>
    <property type="match status" value="1"/>
</dbReference>
<dbReference type="PROSITE" id="PS50089">
    <property type="entry name" value="ZF_RING_2"/>
    <property type="match status" value="1"/>
</dbReference>
<evidence type="ECO:0000256" key="2">
    <source>
        <dbReference type="ARBA" id="ARBA00004514"/>
    </source>
</evidence>
<keyword evidence="12 16" id="KW-0833">Ubl conjugation pathway</keyword>
<reference evidence="20" key="1">
    <citation type="submission" date="2013-03" db="EMBL/GenBank/DDBJ databases">
        <title>The Genome Sequence of Anopheles christyi ACHKN1017.</title>
        <authorList>
            <consortium name="The Broad Institute Genomics Platform"/>
            <person name="Neafsey D.E."/>
            <person name="Besansky N."/>
            <person name="Walker B."/>
            <person name="Young S.K."/>
            <person name="Zeng Q."/>
            <person name="Gargeya S."/>
            <person name="Fitzgerald M."/>
            <person name="Haas B."/>
            <person name="Abouelleil A."/>
            <person name="Allen A.W."/>
            <person name="Alvarado L."/>
            <person name="Arachchi H.M."/>
            <person name="Berlin A.M."/>
            <person name="Chapman S.B."/>
            <person name="Gainer-Dewar J."/>
            <person name="Goldberg J."/>
            <person name="Griggs A."/>
            <person name="Gujja S."/>
            <person name="Hansen M."/>
            <person name="Howarth C."/>
            <person name="Imamovic A."/>
            <person name="Ireland A."/>
            <person name="Larimer J."/>
            <person name="McCowan C."/>
            <person name="Murphy C."/>
            <person name="Pearson M."/>
            <person name="Poon T.W."/>
            <person name="Priest M."/>
            <person name="Roberts A."/>
            <person name="Saif S."/>
            <person name="Shea T."/>
            <person name="Sisk P."/>
            <person name="Sykes S."/>
            <person name="Wortman J."/>
            <person name="Nusbaum C."/>
            <person name="Birren B."/>
        </authorList>
    </citation>
    <scope>NUCLEOTIDE SEQUENCE [LARGE SCALE GENOMIC DNA]</scope>
    <source>
        <strain evidence="20">ACHKN1017</strain>
    </source>
</reference>
<dbReference type="CDD" id="cd16491">
    <property type="entry name" value="RING-CH-C4HC3_LTN1"/>
    <property type="match status" value="1"/>
</dbReference>
<keyword evidence="11 15" id="KW-0863">Zinc-finger</keyword>
<dbReference type="InterPro" id="IPR054476">
    <property type="entry name" value="Ltn1_N"/>
</dbReference>
<dbReference type="Pfam" id="PF22999">
    <property type="entry name" value="LTN1_E3_ligase_6th"/>
    <property type="match status" value="1"/>
</dbReference>
<dbReference type="GO" id="GO:0005829">
    <property type="term" value="C:cytosol"/>
    <property type="evidence" value="ECO:0007669"/>
    <property type="project" value="UniProtKB-SubCell"/>
</dbReference>
<keyword evidence="13 16" id="KW-0862">Zinc</keyword>
<keyword evidence="8 16" id="KW-0808">Transferase</keyword>
<evidence type="ECO:0000256" key="8">
    <source>
        <dbReference type="ARBA" id="ARBA00022679"/>
    </source>
</evidence>
<evidence type="ECO:0000256" key="16">
    <source>
        <dbReference type="RuleBase" id="RU367090"/>
    </source>
</evidence>
<dbReference type="FunFam" id="3.30.40.10:FF:000038">
    <property type="entry name" value="E3 ubiquitin-protein ligase listerin"/>
    <property type="match status" value="1"/>
</dbReference>
<dbReference type="GO" id="GO:0016567">
    <property type="term" value="P:protein ubiquitination"/>
    <property type="evidence" value="ECO:0007669"/>
    <property type="project" value="UniProtKB-UniPathway"/>
</dbReference>
<dbReference type="InterPro" id="IPR013083">
    <property type="entry name" value="Znf_RING/FYVE/PHD"/>
</dbReference>
<dbReference type="GO" id="GO:0072344">
    <property type="term" value="P:rescue of stalled ribosome"/>
    <property type="evidence" value="ECO:0007669"/>
    <property type="project" value="UniProtKB-UniRule"/>
</dbReference>
<dbReference type="GO" id="GO:0008270">
    <property type="term" value="F:zinc ion binding"/>
    <property type="evidence" value="ECO:0007669"/>
    <property type="project" value="UniProtKB-KW"/>
</dbReference>
<evidence type="ECO:0000256" key="9">
    <source>
        <dbReference type="ARBA" id="ARBA00022723"/>
    </source>
</evidence>
<dbReference type="EnsemblMetazoa" id="ACHR000289-RA">
    <property type="protein sequence ID" value="ACHR000289-PA"/>
    <property type="gene ID" value="ACHR000289"/>
</dbReference>
<keyword evidence="9 16" id="KW-0479">Metal-binding</keyword>
<dbReference type="SUPFAM" id="SSF48371">
    <property type="entry name" value="ARM repeat"/>
    <property type="match status" value="2"/>
</dbReference>
<dbReference type="EC" id="2.3.2.27" evidence="5 16"/>
<comment type="similarity">
    <text evidence="4 16">Belongs to the LTN1 family.</text>
</comment>
<dbReference type="InterPro" id="IPR039804">
    <property type="entry name" value="RING-CH-C4HC3_LTN1"/>
</dbReference>
<comment type="pathway">
    <text evidence="3 16">Protein modification; protein ubiquitination.</text>
</comment>
<feature type="region of interest" description="Disordered" evidence="17">
    <location>
        <begin position="931"/>
        <end position="955"/>
    </location>
</feature>
<dbReference type="Gene3D" id="3.30.40.10">
    <property type="entry name" value="Zinc/RING finger domain, C3HC4 (zinc finger)"/>
    <property type="match status" value="1"/>
</dbReference>
<evidence type="ECO:0000256" key="14">
    <source>
        <dbReference type="ARBA" id="ARBA00032366"/>
    </source>
</evidence>
<reference evidence="19" key="2">
    <citation type="submission" date="2020-05" db="UniProtKB">
        <authorList>
            <consortium name="EnsemblMetazoa"/>
        </authorList>
    </citation>
    <scope>IDENTIFICATION</scope>
    <source>
        <strain evidence="19">ACHKN1017</strain>
    </source>
</reference>
<evidence type="ECO:0000256" key="17">
    <source>
        <dbReference type="SAM" id="MobiDB-lite"/>
    </source>
</evidence>
<keyword evidence="10" id="KW-0677">Repeat</keyword>
<dbReference type="GO" id="GO:1990116">
    <property type="term" value="P:ribosome-associated ubiquitin-dependent protein catabolic process"/>
    <property type="evidence" value="ECO:0007669"/>
    <property type="project" value="UniProtKB-UniRule"/>
</dbReference>
<dbReference type="STRING" id="43041.A0A182JP55"/>
<dbReference type="InterPro" id="IPR054478">
    <property type="entry name" value="LTN1_UBC"/>
</dbReference>
<dbReference type="Proteomes" id="UP000075881">
    <property type="component" value="Unassembled WGS sequence"/>
</dbReference>
<evidence type="ECO:0000256" key="13">
    <source>
        <dbReference type="ARBA" id="ARBA00022833"/>
    </source>
</evidence>
<keyword evidence="20" id="KW-1185">Reference proteome</keyword>
<evidence type="ECO:0000256" key="10">
    <source>
        <dbReference type="ARBA" id="ARBA00022737"/>
    </source>
</evidence>
<proteinExistence type="inferred from homology"/>
<evidence type="ECO:0000256" key="5">
    <source>
        <dbReference type="ARBA" id="ARBA00012483"/>
    </source>
</evidence>
<comment type="catalytic activity">
    <reaction evidence="1 16">
        <text>S-ubiquitinyl-[E2 ubiquitin-conjugating enzyme]-L-cysteine + [acceptor protein]-L-lysine = [E2 ubiquitin-conjugating enzyme]-L-cysteine + N(6)-ubiquitinyl-[acceptor protein]-L-lysine.</text>
        <dbReference type="EC" id="2.3.2.27"/>
    </reaction>
</comment>
<feature type="domain" description="RING-type" evidence="18">
    <location>
        <begin position="1670"/>
        <end position="1717"/>
    </location>
</feature>